<dbReference type="EMBL" id="MU274038">
    <property type="protein sequence ID" value="KAI0027030.1"/>
    <property type="molecule type" value="Genomic_DNA"/>
</dbReference>
<dbReference type="Proteomes" id="UP000814128">
    <property type="component" value="Unassembled WGS sequence"/>
</dbReference>
<evidence type="ECO:0000313" key="1">
    <source>
        <dbReference type="EMBL" id="KAI0027030.1"/>
    </source>
</evidence>
<accession>A0ACB8Q5Y9</accession>
<comment type="caution">
    <text evidence="1">The sequence shown here is derived from an EMBL/GenBank/DDBJ whole genome shotgun (WGS) entry which is preliminary data.</text>
</comment>
<organism evidence="1 2">
    <name type="scientific">Vararia minispora EC-137</name>
    <dbReference type="NCBI Taxonomy" id="1314806"/>
    <lineage>
        <taxon>Eukaryota</taxon>
        <taxon>Fungi</taxon>
        <taxon>Dikarya</taxon>
        <taxon>Basidiomycota</taxon>
        <taxon>Agaricomycotina</taxon>
        <taxon>Agaricomycetes</taxon>
        <taxon>Russulales</taxon>
        <taxon>Lachnocladiaceae</taxon>
        <taxon>Vararia</taxon>
    </lineage>
</organism>
<protein>
    <submittedName>
        <fullName evidence="1">Uncharacterized protein</fullName>
    </submittedName>
</protein>
<name>A0ACB8Q5Y9_9AGAM</name>
<reference evidence="1" key="1">
    <citation type="submission" date="2021-02" db="EMBL/GenBank/DDBJ databases">
        <authorList>
            <consortium name="DOE Joint Genome Institute"/>
            <person name="Ahrendt S."/>
            <person name="Looney B.P."/>
            <person name="Miyauchi S."/>
            <person name="Morin E."/>
            <person name="Drula E."/>
            <person name="Courty P.E."/>
            <person name="Chicoki N."/>
            <person name="Fauchery L."/>
            <person name="Kohler A."/>
            <person name="Kuo A."/>
            <person name="Labutti K."/>
            <person name="Pangilinan J."/>
            <person name="Lipzen A."/>
            <person name="Riley R."/>
            <person name="Andreopoulos W."/>
            <person name="He G."/>
            <person name="Johnson J."/>
            <person name="Barry K.W."/>
            <person name="Grigoriev I.V."/>
            <person name="Nagy L."/>
            <person name="Hibbett D."/>
            <person name="Henrissat B."/>
            <person name="Matheny P.B."/>
            <person name="Labbe J."/>
            <person name="Martin F."/>
        </authorList>
    </citation>
    <scope>NUCLEOTIDE SEQUENCE</scope>
    <source>
        <strain evidence="1">EC-137</strain>
    </source>
</reference>
<proteinExistence type="predicted"/>
<sequence length="206" mass="23180">MISVGLELYGYLSHVHVGELGNWTLKDEDIPRATWNLRIVGGPLSDIFIRQADALWDIEQHIIACIQGHGLSVSDVENGRRNGKPEKNLVKTAVTAKHHRKWRIPDVPQLGRRQADGSVRACTPGYFRRGDFMQVSIQFSVERKLDPTPGDVIVRRYLKQIVLLVPAKDTGEGKVIPRLPDPEPKQRTDAARDPVPDEAPVQYQIL</sequence>
<reference evidence="1" key="2">
    <citation type="journal article" date="2022" name="New Phytol.">
        <title>Evolutionary transition to the ectomycorrhizal habit in the genomes of a hyperdiverse lineage of mushroom-forming fungi.</title>
        <authorList>
            <person name="Looney B."/>
            <person name="Miyauchi S."/>
            <person name="Morin E."/>
            <person name="Drula E."/>
            <person name="Courty P.E."/>
            <person name="Kohler A."/>
            <person name="Kuo A."/>
            <person name="LaButti K."/>
            <person name="Pangilinan J."/>
            <person name="Lipzen A."/>
            <person name="Riley R."/>
            <person name="Andreopoulos W."/>
            <person name="He G."/>
            <person name="Johnson J."/>
            <person name="Nolan M."/>
            <person name="Tritt A."/>
            <person name="Barry K.W."/>
            <person name="Grigoriev I.V."/>
            <person name="Nagy L.G."/>
            <person name="Hibbett D."/>
            <person name="Henrissat B."/>
            <person name="Matheny P.B."/>
            <person name="Labbe J."/>
            <person name="Martin F.M."/>
        </authorList>
    </citation>
    <scope>NUCLEOTIDE SEQUENCE</scope>
    <source>
        <strain evidence="1">EC-137</strain>
    </source>
</reference>
<gene>
    <name evidence="1" type="ORF">K488DRAFT_74876</name>
</gene>
<evidence type="ECO:0000313" key="2">
    <source>
        <dbReference type="Proteomes" id="UP000814128"/>
    </source>
</evidence>
<keyword evidence="2" id="KW-1185">Reference proteome</keyword>